<keyword evidence="6 7" id="KW-0472">Membrane</keyword>
<evidence type="ECO:0000256" key="1">
    <source>
        <dbReference type="ARBA" id="ARBA00004651"/>
    </source>
</evidence>
<evidence type="ECO:0000256" key="2">
    <source>
        <dbReference type="ARBA" id="ARBA00022448"/>
    </source>
</evidence>
<dbReference type="InterPro" id="IPR020846">
    <property type="entry name" value="MFS_dom"/>
</dbReference>
<evidence type="ECO:0000256" key="4">
    <source>
        <dbReference type="ARBA" id="ARBA00022692"/>
    </source>
</evidence>
<dbReference type="PROSITE" id="PS50850">
    <property type="entry name" value="MFS"/>
    <property type="match status" value="1"/>
</dbReference>
<keyword evidence="2" id="KW-0813">Transport</keyword>
<feature type="transmembrane region" description="Helical" evidence="7">
    <location>
        <begin position="62"/>
        <end position="83"/>
    </location>
</feature>
<feature type="transmembrane region" description="Helical" evidence="7">
    <location>
        <begin position="178"/>
        <end position="204"/>
    </location>
</feature>
<dbReference type="InterPro" id="IPR010290">
    <property type="entry name" value="TM_effector"/>
</dbReference>
<feature type="transmembrane region" description="Helical" evidence="7">
    <location>
        <begin position="30"/>
        <end position="50"/>
    </location>
</feature>
<dbReference type="EMBL" id="CASHTH010003738">
    <property type="protein sequence ID" value="CAI8048607.1"/>
    <property type="molecule type" value="Genomic_DNA"/>
</dbReference>
<dbReference type="SUPFAM" id="SSF103473">
    <property type="entry name" value="MFS general substrate transporter"/>
    <property type="match status" value="2"/>
</dbReference>
<evidence type="ECO:0000256" key="7">
    <source>
        <dbReference type="SAM" id="Phobius"/>
    </source>
</evidence>
<evidence type="ECO:0000256" key="5">
    <source>
        <dbReference type="ARBA" id="ARBA00022989"/>
    </source>
</evidence>
<evidence type="ECO:0000256" key="3">
    <source>
        <dbReference type="ARBA" id="ARBA00022475"/>
    </source>
</evidence>
<dbReference type="GO" id="GO:0022857">
    <property type="term" value="F:transmembrane transporter activity"/>
    <property type="evidence" value="ECO:0007669"/>
    <property type="project" value="InterPro"/>
</dbReference>
<dbReference type="PANTHER" id="PTHR23513:SF9">
    <property type="entry name" value="ENTEROBACTIN EXPORTER ENTS"/>
    <property type="match status" value="1"/>
</dbReference>
<dbReference type="InterPro" id="IPR036259">
    <property type="entry name" value="MFS_trans_sf"/>
</dbReference>
<dbReference type="AlphaFoldDB" id="A0AA35TKC2"/>
<proteinExistence type="predicted"/>
<evidence type="ECO:0000259" key="8">
    <source>
        <dbReference type="PROSITE" id="PS50850"/>
    </source>
</evidence>
<keyword evidence="3" id="KW-1003">Cell membrane</keyword>
<dbReference type="Gene3D" id="1.20.1250.20">
    <property type="entry name" value="MFS general substrate transporter like domains"/>
    <property type="match status" value="1"/>
</dbReference>
<evidence type="ECO:0000256" key="6">
    <source>
        <dbReference type="ARBA" id="ARBA00023136"/>
    </source>
</evidence>
<accession>A0AA35TKC2</accession>
<feature type="transmembrane region" description="Helical" evidence="7">
    <location>
        <begin position="289"/>
        <end position="310"/>
    </location>
</feature>
<dbReference type="Pfam" id="PF05977">
    <property type="entry name" value="MFS_3"/>
    <property type="match status" value="1"/>
</dbReference>
<gene>
    <name evidence="9" type="ORF">GBAR_LOCUS26794</name>
</gene>
<name>A0AA35TKC2_GEOBA</name>
<evidence type="ECO:0000313" key="9">
    <source>
        <dbReference type="EMBL" id="CAI8048607.1"/>
    </source>
</evidence>
<evidence type="ECO:0000313" key="10">
    <source>
        <dbReference type="Proteomes" id="UP001174909"/>
    </source>
</evidence>
<feature type="transmembrane region" description="Helical" evidence="7">
    <location>
        <begin position="154"/>
        <end position="171"/>
    </location>
</feature>
<keyword evidence="10" id="KW-1185">Reference proteome</keyword>
<reference evidence="9" key="1">
    <citation type="submission" date="2023-03" db="EMBL/GenBank/DDBJ databases">
        <authorList>
            <person name="Steffen K."/>
            <person name="Cardenas P."/>
        </authorList>
    </citation>
    <scope>NUCLEOTIDE SEQUENCE</scope>
</reference>
<sequence length="316" mass="32758">MSASFFDAIGHMGEQVALSWLILDLTDNPFMVGVSLALRMAPLFFLGIPAGTIADMVDRRLLIRSLNIVMGLLMVGIGALLYLEMLQAAARSRQPILQNLREFGGELRRNTPLLTLVIIVAATETLGFSSGATLPSLARDVLNVGAEGLGWLNGFRSGGAVVAILLLSLFGEVGRRGALLLLNLLVFGAALVLLGQSPVVATFLPGGGTSGESASLILGQSPAFVIALLATGIVGGAMAMSDIFSQSMMQNIVPNEQRGRAMGAWIVGIGTAPIGNLQVGAILKAAGVGIALSANGIALALVGAAIFAFYGRMRRM</sequence>
<comment type="caution">
    <text evidence="9">The sequence shown here is derived from an EMBL/GenBank/DDBJ whole genome shotgun (WGS) entry which is preliminary data.</text>
</comment>
<dbReference type="Proteomes" id="UP001174909">
    <property type="component" value="Unassembled WGS sequence"/>
</dbReference>
<feature type="domain" description="Major facilitator superfamily (MFS) profile" evidence="8">
    <location>
        <begin position="110"/>
        <end position="316"/>
    </location>
</feature>
<organism evidence="9 10">
    <name type="scientific">Geodia barretti</name>
    <name type="common">Barrett's horny sponge</name>
    <dbReference type="NCBI Taxonomy" id="519541"/>
    <lineage>
        <taxon>Eukaryota</taxon>
        <taxon>Metazoa</taxon>
        <taxon>Porifera</taxon>
        <taxon>Demospongiae</taxon>
        <taxon>Heteroscleromorpha</taxon>
        <taxon>Tetractinellida</taxon>
        <taxon>Astrophorina</taxon>
        <taxon>Geodiidae</taxon>
        <taxon>Geodia</taxon>
    </lineage>
</organism>
<feature type="transmembrane region" description="Helical" evidence="7">
    <location>
        <begin position="264"/>
        <end position="283"/>
    </location>
</feature>
<keyword evidence="5 7" id="KW-1133">Transmembrane helix</keyword>
<protein>
    <recommendedName>
        <fullName evidence="8">Major facilitator superfamily (MFS) profile domain-containing protein</fullName>
    </recommendedName>
</protein>
<dbReference type="PANTHER" id="PTHR23513">
    <property type="entry name" value="INTEGRAL MEMBRANE EFFLUX PROTEIN-RELATED"/>
    <property type="match status" value="1"/>
</dbReference>
<keyword evidence="4 7" id="KW-0812">Transmembrane</keyword>
<comment type="subcellular location">
    <subcellularLocation>
        <location evidence="1">Cell membrane</location>
        <topology evidence="1">Multi-pass membrane protein</topology>
    </subcellularLocation>
</comment>
<dbReference type="GO" id="GO:0005886">
    <property type="term" value="C:plasma membrane"/>
    <property type="evidence" value="ECO:0007669"/>
    <property type="project" value="UniProtKB-SubCell"/>
</dbReference>
<feature type="transmembrane region" description="Helical" evidence="7">
    <location>
        <begin position="224"/>
        <end position="244"/>
    </location>
</feature>